<dbReference type="OrthoDB" id="2687620at2759"/>
<dbReference type="AlphaFoldDB" id="A0A7R9MH83"/>
<feature type="compositionally biased region" description="Acidic residues" evidence="2">
    <location>
        <begin position="322"/>
        <end position="334"/>
    </location>
</feature>
<keyword evidence="1" id="KW-0547">Nucleotide-binding</keyword>
<keyword evidence="1" id="KW-0067">ATP-binding</keyword>
<dbReference type="Gene3D" id="1.10.510.10">
    <property type="entry name" value="Transferase(Phosphotransferase) domain 1"/>
    <property type="match status" value="1"/>
</dbReference>
<dbReference type="PROSITE" id="PS00107">
    <property type="entry name" value="PROTEIN_KINASE_ATP"/>
    <property type="match status" value="1"/>
</dbReference>
<dbReference type="SMART" id="SM00220">
    <property type="entry name" value="S_TKc"/>
    <property type="match status" value="1"/>
</dbReference>
<dbReference type="EMBL" id="CAJPVJ010019534">
    <property type="protein sequence ID" value="CAG2177334.1"/>
    <property type="molecule type" value="Genomic_DNA"/>
</dbReference>
<dbReference type="Proteomes" id="UP000728032">
    <property type="component" value="Unassembled WGS sequence"/>
</dbReference>
<feature type="binding site" evidence="1">
    <location>
        <position position="25"/>
    </location>
    <ligand>
        <name>ATP</name>
        <dbReference type="ChEBI" id="CHEBI:30616"/>
    </ligand>
</feature>
<feature type="non-terminal residue" evidence="4">
    <location>
        <position position="535"/>
    </location>
</feature>
<sequence length="535" mass="59955">IGKGGFGEIYLCRREGDRQDGYVVKADNFDGPLFAEMNFYLRVAKEETIDAFVAKHRLPFLGMPRYVANGIHDTTSACSNVLNREVKFRSQQKPHRTGPTLQYRFLVMERFGPELSQSVAKHQLTAPDAALIAAKMIDVLHYIHTFGYIHADIKGANILRSITAKSKTSDYYLVDFGLADRYCDKARVHRDDKPDKKRANNGTVEYRSRDAHRGLISRRSDIECLSYNLIEWLYGRLPWMDSLSDANKVETKKEKAMADIDGFLRDCFQKSVPIGLKEFLHEVNGIAYNSEPNYGDLKKILTEKVSKNKTIVAKNVGKIDSDADTSADDESDDEEPRRPKRSRKPTKRPTTKKSPQKRKNASKGSNGKLKKREIPVVDVSDDSDDNKASKSPPKRSRMAAIKSDYHLMTPKNGTKGRPLRTVSTPLLFAEEEDSFGEPVASAGDGSGSGRRKYRKSTIYYTLNGSLTDLSGTGDEAPTAPAETDAMKAVRIQMKTSKAPVVNSSAEIETDAMKAIRVLKQMKELEKQTKKKAIKK</sequence>
<evidence type="ECO:0000259" key="3">
    <source>
        <dbReference type="PROSITE" id="PS50011"/>
    </source>
</evidence>
<dbReference type="PANTHER" id="PTHR11909">
    <property type="entry name" value="CASEIN KINASE-RELATED"/>
    <property type="match status" value="1"/>
</dbReference>
<proteinExistence type="predicted"/>
<dbReference type="GO" id="GO:0004672">
    <property type="term" value="F:protein kinase activity"/>
    <property type="evidence" value="ECO:0007669"/>
    <property type="project" value="InterPro"/>
</dbReference>
<dbReference type="PROSITE" id="PS50011">
    <property type="entry name" value="PROTEIN_KINASE_DOM"/>
    <property type="match status" value="1"/>
</dbReference>
<accession>A0A7R9MH83</accession>
<dbReference type="Pfam" id="PF00069">
    <property type="entry name" value="Pkinase"/>
    <property type="match status" value="1"/>
</dbReference>
<dbReference type="InterPro" id="IPR011009">
    <property type="entry name" value="Kinase-like_dom_sf"/>
</dbReference>
<evidence type="ECO:0000256" key="1">
    <source>
        <dbReference type="PROSITE-ProRule" id="PRU10141"/>
    </source>
</evidence>
<dbReference type="GO" id="GO:0005524">
    <property type="term" value="F:ATP binding"/>
    <property type="evidence" value="ECO:0007669"/>
    <property type="project" value="UniProtKB-UniRule"/>
</dbReference>
<feature type="region of interest" description="Disordered" evidence="2">
    <location>
        <begin position="433"/>
        <end position="453"/>
    </location>
</feature>
<dbReference type="EMBL" id="OC934359">
    <property type="protein sequence ID" value="CAD7660196.1"/>
    <property type="molecule type" value="Genomic_DNA"/>
</dbReference>
<organism evidence="4">
    <name type="scientific">Oppiella nova</name>
    <dbReference type="NCBI Taxonomy" id="334625"/>
    <lineage>
        <taxon>Eukaryota</taxon>
        <taxon>Metazoa</taxon>
        <taxon>Ecdysozoa</taxon>
        <taxon>Arthropoda</taxon>
        <taxon>Chelicerata</taxon>
        <taxon>Arachnida</taxon>
        <taxon>Acari</taxon>
        <taxon>Acariformes</taxon>
        <taxon>Sarcoptiformes</taxon>
        <taxon>Oribatida</taxon>
        <taxon>Brachypylina</taxon>
        <taxon>Oppioidea</taxon>
        <taxon>Oppiidae</taxon>
        <taxon>Oppiella</taxon>
    </lineage>
</organism>
<feature type="region of interest" description="Disordered" evidence="2">
    <location>
        <begin position="321"/>
        <end position="420"/>
    </location>
</feature>
<evidence type="ECO:0000313" key="4">
    <source>
        <dbReference type="EMBL" id="CAD7660196.1"/>
    </source>
</evidence>
<evidence type="ECO:0000313" key="5">
    <source>
        <dbReference type="Proteomes" id="UP000728032"/>
    </source>
</evidence>
<reference evidence="4" key="1">
    <citation type="submission" date="2020-11" db="EMBL/GenBank/DDBJ databases">
        <authorList>
            <person name="Tran Van P."/>
        </authorList>
    </citation>
    <scope>NUCLEOTIDE SEQUENCE</scope>
</reference>
<keyword evidence="5" id="KW-1185">Reference proteome</keyword>
<dbReference type="InterPro" id="IPR050235">
    <property type="entry name" value="CK1_Ser-Thr_kinase"/>
</dbReference>
<feature type="compositionally biased region" description="Basic residues" evidence="2">
    <location>
        <begin position="338"/>
        <end position="361"/>
    </location>
</feature>
<dbReference type="SUPFAM" id="SSF56112">
    <property type="entry name" value="Protein kinase-like (PK-like)"/>
    <property type="match status" value="1"/>
</dbReference>
<feature type="domain" description="Protein kinase" evidence="3">
    <location>
        <begin position="1"/>
        <end position="305"/>
    </location>
</feature>
<gene>
    <name evidence="4" type="ORF">ONB1V03_LOCUS16766</name>
</gene>
<evidence type="ECO:0000256" key="2">
    <source>
        <dbReference type="SAM" id="MobiDB-lite"/>
    </source>
</evidence>
<name>A0A7R9MH83_9ACAR</name>
<dbReference type="InterPro" id="IPR017441">
    <property type="entry name" value="Protein_kinase_ATP_BS"/>
</dbReference>
<protein>
    <recommendedName>
        <fullName evidence="3">Protein kinase domain-containing protein</fullName>
    </recommendedName>
</protein>
<dbReference type="InterPro" id="IPR000719">
    <property type="entry name" value="Prot_kinase_dom"/>
</dbReference>